<feature type="domain" description="HTH lysR-type" evidence="6">
    <location>
        <begin position="1"/>
        <end position="58"/>
    </location>
</feature>
<dbReference type="PANTHER" id="PTHR30346:SF29">
    <property type="entry name" value="LYSR SUBSTRATE-BINDING"/>
    <property type="match status" value="1"/>
</dbReference>
<dbReference type="SUPFAM" id="SSF46785">
    <property type="entry name" value="Winged helix' DNA-binding domain"/>
    <property type="match status" value="1"/>
</dbReference>
<evidence type="ECO:0000256" key="4">
    <source>
        <dbReference type="ARBA" id="ARBA00023159"/>
    </source>
</evidence>
<dbReference type="InterPro" id="IPR036390">
    <property type="entry name" value="WH_DNA-bd_sf"/>
</dbReference>
<comment type="similarity">
    <text evidence="1">Belongs to the LysR transcriptional regulatory family.</text>
</comment>
<evidence type="ECO:0000256" key="2">
    <source>
        <dbReference type="ARBA" id="ARBA00023015"/>
    </source>
</evidence>
<sequence length="296" mass="32346">MDLRRLHLLLELSRLGTMRAVADVHGTTTSGVSQQLASLAEEVGARLIEPDGRRVRLTPAGLRLADHAVTILAAVDAARRDLDPDSVPSGTLRVGGFETAIRASLLPAVERLSTTHELIRVELSEYEPLEAFELLESDDLDLALTYDYNTAPLPPSALLESMRLWTIPWGLGVPSSDPTGPVRLLDYAEHRWIVNSRNTADEEVIRGLCALEGFSPNVVHRIDSLDLVEHMIGKGYGVGLLPLHRSTSDAIRISEFASSHDVLMTVYALTRKGRSNWPPLKAMVGALRAVATQDVL</sequence>
<dbReference type="EMBL" id="VLNY01000002">
    <property type="protein sequence ID" value="KAA0024335.1"/>
    <property type="molecule type" value="Genomic_DNA"/>
</dbReference>
<dbReference type="AlphaFoldDB" id="A0A5A7SIM6"/>
<comment type="caution">
    <text evidence="7">The sequence shown here is derived from an EMBL/GenBank/DDBJ whole genome shotgun (WGS) entry which is preliminary data.</text>
</comment>
<gene>
    <name evidence="7" type="ORF">FOY51_04675</name>
</gene>
<proteinExistence type="inferred from homology"/>
<keyword evidence="3" id="KW-0238">DNA-binding</keyword>
<dbReference type="InterPro" id="IPR036388">
    <property type="entry name" value="WH-like_DNA-bd_sf"/>
</dbReference>
<evidence type="ECO:0000313" key="7">
    <source>
        <dbReference type="EMBL" id="KAA0024335.1"/>
    </source>
</evidence>
<dbReference type="GO" id="GO:0003700">
    <property type="term" value="F:DNA-binding transcription factor activity"/>
    <property type="evidence" value="ECO:0007669"/>
    <property type="project" value="InterPro"/>
</dbReference>
<name>A0A5A7SIM6_9NOCA</name>
<dbReference type="PANTHER" id="PTHR30346">
    <property type="entry name" value="TRANSCRIPTIONAL DUAL REGULATOR HCAR-RELATED"/>
    <property type="match status" value="1"/>
</dbReference>
<organism evidence="7 8">
    <name type="scientific">Antrihabitans cavernicola</name>
    <dbReference type="NCBI Taxonomy" id="2495913"/>
    <lineage>
        <taxon>Bacteria</taxon>
        <taxon>Bacillati</taxon>
        <taxon>Actinomycetota</taxon>
        <taxon>Actinomycetes</taxon>
        <taxon>Mycobacteriales</taxon>
        <taxon>Nocardiaceae</taxon>
        <taxon>Antrihabitans</taxon>
    </lineage>
</organism>
<dbReference type="Gene3D" id="3.40.190.10">
    <property type="entry name" value="Periplasmic binding protein-like II"/>
    <property type="match status" value="2"/>
</dbReference>
<keyword evidence="8" id="KW-1185">Reference proteome</keyword>
<protein>
    <submittedName>
        <fullName evidence="7">LysR family transcriptional regulator</fullName>
    </submittedName>
</protein>
<keyword evidence="2" id="KW-0805">Transcription regulation</keyword>
<dbReference type="OrthoDB" id="4131546at2"/>
<evidence type="ECO:0000256" key="3">
    <source>
        <dbReference type="ARBA" id="ARBA00023125"/>
    </source>
</evidence>
<dbReference type="Proteomes" id="UP000322244">
    <property type="component" value="Unassembled WGS sequence"/>
</dbReference>
<dbReference type="GO" id="GO:0003677">
    <property type="term" value="F:DNA binding"/>
    <property type="evidence" value="ECO:0007669"/>
    <property type="project" value="UniProtKB-KW"/>
</dbReference>
<evidence type="ECO:0000313" key="8">
    <source>
        <dbReference type="Proteomes" id="UP000322244"/>
    </source>
</evidence>
<dbReference type="PROSITE" id="PS50931">
    <property type="entry name" value="HTH_LYSR"/>
    <property type="match status" value="1"/>
</dbReference>
<dbReference type="Pfam" id="PF00126">
    <property type="entry name" value="HTH_1"/>
    <property type="match status" value="1"/>
</dbReference>
<evidence type="ECO:0000259" key="6">
    <source>
        <dbReference type="PROSITE" id="PS50931"/>
    </source>
</evidence>
<dbReference type="Gene3D" id="1.10.10.10">
    <property type="entry name" value="Winged helix-like DNA-binding domain superfamily/Winged helix DNA-binding domain"/>
    <property type="match status" value="1"/>
</dbReference>
<evidence type="ECO:0000256" key="1">
    <source>
        <dbReference type="ARBA" id="ARBA00009437"/>
    </source>
</evidence>
<dbReference type="GO" id="GO:0032993">
    <property type="term" value="C:protein-DNA complex"/>
    <property type="evidence" value="ECO:0007669"/>
    <property type="project" value="TreeGrafter"/>
</dbReference>
<dbReference type="InterPro" id="IPR005119">
    <property type="entry name" value="LysR_subst-bd"/>
</dbReference>
<reference evidence="7 8" key="1">
    <citation type="submission" date="2019-07" db="EMBL/GenBank/DDBJ databases">
        <title>Rhodococcus cavernicolus sp. nov., isolated from a cave.</title>
        <authorList>
            <person name="Lee S.D."/>
        </authorList>
    </citation>
    <scope>NUCLEOTIDE SEQUENCE [LARGE SCALE GENOMIC DNA]</scope>
    <source>
        <strain evidence="7 8">C1-24</strain>
    </source>
</reference>
<dbReference type="SUPFAM" id="SSF53850">
    <property type="entry name" value="Periplasmic binding protein-like II"/>
    <property type="match status" value="1"/>
</dbReference>
<keyword evidence="5" id="KW-0804">Transcription</keyword>
<keyword evidence="4" id="KW-0010">Activator</keyword>
<evidence type="ECO:0000256" key="5">
    <source>
        <dbReference type="ARBA" id="ARBA00023163"/>
    </source>
</evidence>
<dbReference type="InterPro" id="IPR000847">
    <property type="entry name" value="LysR_HTH_N"/>
</dbReference>
<dbReference type="RefSeq" id="WP_149429492.1">
    <property type="nucleotide sequence ID" value="NZ_VLNY01000002.1"/>
</dbReference>
<dbReference type="Pfam" id="PF03466">
    <property type="entry name" value="LysR_substrate"/>
    <property type="match status" value="1"/>
</dbReference>
<accession>A0A5A7SIM6</accession>